<evidence type="ECO:0000313" key="1">
    <source>
        <dbReference type="EMBL" id="SAK52821.1"/>
    </source>
</evidence>
<dbReference type="RefSeq" id="WP_053572589.1">
    <property type="nucleotide sequence ID" value="NZ_FCOJ02000009.1"/>
</dbReference>
<comment type="caution">
    <text evidence="1">The sequence shown here is derived from an EMBL/GenBank/DDBJ whole genome shotgun (WGS) entry which is preliminary data.</text>
</comment>
<dbReference type="EMBL" id="FCOJ02000009">
    <property type="protein sequence ID" value="SAK52821.1"/>
    <property type="molecule type" value="Genomic_DNA"/>
</dbReference>
<dbReference type="Proteomes" id="UP000054596">
    <property type="component" value="Unassembled WGS sequence"/>
</dbReference>
<dbReference type="STRING" id="1777143.AWB82_01731"/>
<protein>
    <submittedName>
        <fullName evidence="1">Uncharacterized protein</fullName>
    </submittedName>
</protein>
<sequence length="60" mass="7089">MTRIYATLRKRYTTEALKGMGFVKDGGMMVKRGAMRRVRAQASSLDGVWWRVTPLERRWR</sequence>
<reference evidence="1" key="1">
    <citation type="submission" date="2016-01" db="EMBL/GenBank/DDBJ databases">
        <authorList>
            <person name="Peeters C."/>
        </authorList>
    </citation>
    <scope>NUCLEOTIDE SEQUENCE [LARGE SCALE GENOMIC DNA]</scope>
    <source>
        <strain evidence="1">LMG 29325</strain>
    </source>
</reference>
<name>A0A158A4Q2_9BURK</name>
<evidence type="ECO:0000313" key="2">
    <source>
        <dbReference type="Proteomes" id="UP000054596"/>
    </source>
</evidence>
<proteinExistence type="predicted"/>
<dbReference type="AlphaFoldDB" id="A0A158A4Q2"/>
<keyword evidence="2" id="KW-1185">Reference proteome</keyword>
<organism evidence="1 2">
    <name type="scientific">Caballeronia glebae</name>
    <dbReference type="NCBI Taxonomy" id="1777143"/>
    <lineage>
        <taxon>Bacteria</taxon>
        <taxon>Pseudomonadati</taxon>
        <taxon>Pseudomonadota</taxon>
        <taxon>Betaproteobacteria</taxon>
        <taxon>Burkholderiales</taxon>
        <taxon>Burkholderiaceae</taxon>
        <taxon>Caballeronia</taxon>
    </lineage>
</organism>
<gene>
    <name evidence="1" type="ORF">AWB82_01731</name>
</gene>
<dbReference type="OrthoDB" id="9133742at2"/>
<accession>A0A158A4Q2</accession>